<protein>
    <submittedName>
        <fullName evidence="1">Uncharacterized protein</fullName>
    </submittedName>
</protein>
<dbReference type="Proteomes" id="UP000651452">
    <property type="component" value="Unassembled WGS sequence"/>
</dbReference>
<reference evidence="1" key="1">
    <citation type="submission" date="2018-12" db="EMBL/GenBank/DDBJ databases">
        <authorList>
            <person name="Syme R.A."/>
            <person name="Farfan-Caceres L."/>
            <person name="Lichtenzveig J."/>
        </authorList>
    </citation>
    <scope>NUCLEOTIDE SEQUENCE</scope>
    <source>
        <strain evidence="1">Al4</strain>
    </source>
</reference>
<dbReference type="OrthoDB" id="3750509at2759"/>
<proteinExistence type="predicted"/>
<dbReference type="EMBL" id="RZGK01000006">
    <property type="protein sequence ID" value="KAF9698229.1"/>
    <property type="molecule type" value="Genomic_DNA"/>
</dbReference>
<gene>
    <name evidence="1" type="ORF">EKO04_003395</name>
</gene>
<keyword evidence="2" id="KW-1185">Reference proteome</keyword>
<sequence length="226" mass="25587">MEESNKDRRPSCLEFVSPTVLRHPVVGVKIRFLLPPVEHDWHCERYPVRGGCGVMQRNSRPESPYQRAARLRGNQHNIYSKQTTKLLRPIMSLHKLHLASIDVELVLDENTAARVVGETRLEQELDAHRQQTLLGTTVLGRLLDVYTRGLGFQGYCSMASWSDDWAFNINNINVAWSFSSEKLAASHQDWVGSQIRWWGGVSSRASCSPDRREGAAQVLLDVGSHL</sequence>
<reference evidence="1" key="2">
    <citation type="submission" date="2020-09" db="EMBL/GenBank/DDBJ databases">
        <title>Reference genome assembly for Australian Ascochyta lentis isolate Al4.</title>
        <authorList>
            <person name="Lee R.C."/>
            <person name="Farfan-Caceres L.M."/>
            <person name="Debler J.W."/>
            <person name="Williams A.H."/>
            <person name="Henares B.M."/>
        </authorList>
    </citation>
    <scope>NUCLEOTIDE SEQUENCE</scope>
    <source>
        <strain evidence="1">Al4</strain>
    </source>
</reference>
<evidence type="ECO:0000313" key="2">
    <source>
        <dbReference type="Proteomes" id="UP000651452"/>
    </source>
</evidence>
<dbReference type="AlphaFoldDB" id="A0A8H7MJ03"/>
<comment type="caution">
    <text evidence="1">The sequence shown here is derived from an EMBL/GenBank/DDBJ whole genome shotgun (WGS) entry which is preliminary data.</text>
</comment>
<name>A0A8H7MJ03_9PLEO</name>
<evidence type="ECO:0000313" key="1">
    <source>
        <dbReference type="EMBL" id="KAF9698229.1"/>
    </source>
</evidence>
<organism evidence="1 2">
    <name type="scientific">Ascochyta lentis</name>
    <dbReference type="NCBI Taxonomy" id="205686"/>
    <lineage>
        <taxon>Eukaryota</taxon>
        <taxon>Fungi</taxon>
        <taxon>Dikarya</taxon>
        <taxon>Ascomycota</taxon>
        <taxon>Pezizomycotina</taxon>
        <taxon>Dothideomycetes</taxon>
        <taxon>Pleosporomycetidae</taxon>
        <taxon>Pleosporales</taxon>
        <taxon>Pleosporineae</taxon>
        <taxon>Didymellaceae</taxon>
        <taxon>Ascochyta</taxon>
    </lineage>
</organism>
<accession>A0A8H7MJ03</accession>